<dbReference type="InterPro" id="IPR013783">
    <property type="entry name" value="Ig-like_fold"/>
</dbReference>
<dbReference type="SMART" id="SM00406">
    <property type="entry name" value="IGv"/>
    <property type="match status" value="1"/>
</dbReference>
<dbReference type="GO" id="GO:0009897">
    <property type="term" value="C:external side of plasma membrane"/>
    <property type="evidence" value="ECO:0007669"/>
    <property type="project" value="TreeGrafter"/>
</dbReference>
<reference evidence="9" key="1">
    <citation type="submission" date="2025-08" db="UniProtKB">
        <authorList>
            <consortium name="RefSeq"/>
        </authorList>
    </citation>
    <scope>IDENTIFICATION</scope>
</reference>
<sequence>MDLTPFLCFFLITYFGGFASALDDQKQVVEAGENALLRCCDSSIGKIEKLSWIRRDLGTNLHVFFYRENRLYENIQHPSFRGRVKLSDPQIKDGNVSLILFNTTPNDTGTYECYVVGTHTGRRKRAVSEAQHVVQLKVKSITQPRGLTEDGSVELMVGLSASAGLLVATVAGFVIYRKFANSNYRSPPEQKPVSRTPKETVKMTMEVQPKSPLLLNS</sequence>
<dbReference type="GeneID" id="102211195"/>
<dbReference type="Pfam" id="PF07686">
    <property type="entry name" value="V-set"/>
    <property type="match status" value="1"/>
</dbReference>
<dbReference type="Gene3D" id="2.60.40.10">
    <property type="entry name" value="Immunoglobulins"/>
    <property type="match status" value="1"/>
</dbReference>
<name>A0A9Y3S6Q6_9CICH</name>
<dbReference type="InterPro" id="IPR050504">
    <property type="entry name" value="IgSF_BTN/MOG"/>
</dbReference>
<evidence type="ECO:0000313" key="8">
    <source>
        <dbReference type="Proteomes" id="UP000695023"/>
    </source>
</evidence>
<proteinExistence type="predicted"/>
<accession>A0A9Y3S6Q6</accession>
<evidence type="ECO:0000256" key="2">
    <source>
        <dbReference type="ARBA" id="ARBA00023136"/>
    </source>
</evidence>
<dbReference type="GO" id="GO:0050852">
    <property type="term" value="P:T cell receptor signaling pathway"/>
    <property type="evidence" value="ECO:0007669"/>
    <property type="project" value="TreeGrafter"/>
</dbReference>
<organism evidence="8 9">
    <name type="scientific">Pundamilia nyererei</name>
    <dbReference type="NCBI Taxonomy" id="303518"/>
    <lineage>
        <taxon>Eukaryota</taxon>
        <taxon>Metazoa</taxon>
        <taxon>Chordata</taxon>
        <taxon>Craniata</taxon>
        <taxon>Vertebrata</taxon>
        <taxon>Euteleostomi</taxon>
        <taxon>Actinopterygii</taxon>
        <taxon>Neopterygii</taxon>
        <taxon>Teleostei</taxon>
        <taxon>Neoteleostei</taxon>
        <taxon>Acanthomorphata</taxon>
        <taxon>Ovalentaria</taxon>
        <taxon>Cichlomorphae</taxon>
        <taxon>Cichliformes</taxon>
        <taxon>Cichlidae</taxon>
        <taxon>African cichlids</taxon>
        <taxon>Pseudocrenilabrinae</taxon>
        <taxon>Haplochromini</taxon>
        <taxon>Pundamilia</taxon>
    </lineage>
</organism>
<evidence type="ECO:0000256" key="5">
    <source>
        <dbReference type="SAM" id="Phobius"/>
    </source>
</evidence>
<dbReference type="PANTHER" id="PTHR24100:SF151">
    <property type="entry name" value="ICOS LIGAND"/>
    <property type="match status" value="1"/>
</dbReference>
<feature type="signal peptide" evidence="6">
    <location>
        <begin position="1"/>
        <end position="21"/>
    </location>
</feature>
<dbReference type="GO" id="GO:0005102">
    <property type="term" value="F:signaling receptor binding"/>
    <property type="evidence" value="ECO:0007669"/>
    <property type="project" value="TreeGrafter"/>
</dbReference>
<evidence type="ECO:0000313" key="9">
    <source>
        <dbReference type="RefSeq" id="XP_005754335.1"/>
    </source>
</evidence>
<dbReference type="InterPro" id="IPR007110">
    <property type="entry name" value="Ig-like_dom"/>
</dbReference>
<dbReference type="InterPro" id="IPR003599">
    <property type="entry name" value="Ig_sub"/>
</dbReference>
<feature type="chain" id="PRO_5041433778" evidence="6">
    <location>
        <begin position="22"/>
        <end position="217"/>
    </location>
</feature>
<feature type="region of interest" description="Disordered" evidence="4">
    <location>
        <begin position="185"/>
        <end position="217"/>
    </location>
</feature>
<evidence type="ECO:0000256" key="3">
    <source>
        <dbReference type="ARBA" id="ARBA00023319"/>
    </source>
</evidence>
<keyword evidence="6" id="KW-0732">Signal</keyword>
<keyword evidence="5" id="KW-1133">Transmembrane helix</keyword>
<keyword evidence="5" id="KW-0812">Transmembrane</keyword>
<dbReference type="InterPro" id="IPR036179">
    <property type="entry name" value="Ig-like_dom_sf"/>
</dbReference>
<dbReference type="SMART" id="SM00409">
    <property type="entry name" value="IG"/>
    <property type="match status" value="1"/>
</dbReference>
<dbReference type="PANTHER" id="PTHR24100">
    <property type="entry name" value="BUTYROPHILIN"/>
    <property type="match status" value="1"/>
</dbReference>
<comment type="subcellular location">
    <subcellularLocation>
        <location evidence="1">Membrane</location>
    </subcellularLocation>
</comment>
<evidence type="ECO:0000256" key="6">
    <source>
        <dbReference type="SAM" id="SignalP"/>
    </source>
</evidence>
<gene>
    <name evidence="9" type="primary">LOC102211195</name>
</gene>
<dbReference type="RefSeq" id="XP_005754335.1">
    <property type="nucleotide sequence ID" value="XM_005754278.1"/>
</dbReference>
<evidence type="ECO:0000256" key="4">
    <source>
        <dbReference type="SAM" id="MobiDB-lite"/>
    </source>
</evidence>
<dbReference type="Proteomes" id="UP000695023">
    <property type="component" value="Unplaced"/>
</dbReference>
<keyword evidence="3" id="KW-0393">Immunoglobulin domain</keyword>
<dbReference type="SUPFAM" id="SSF48726">
    <property type="entry name" value="Immunoglobulin"/>
    <property type="match status" value="1"/>
</dbReference>
<evidence type="ECO:0000259" key="7">
    <source>
        <dbReference type="PROSITE" id="PS50835"/>
    </source>
</evidence>
<dbReference type="GO" id="GO:0001817">
    <property type="term" value="P:regulation of cytokine production"/>
    <property type="evidence" value="ECO:0007669"/>
    <property type="project" value="TreeGrafter"/>
</dbReference>
<feature type="domain" description="Ig-like" evidence="7">
    <location>
        <begin position="5"/>
        <end position="128"/>
    </location>
</feature>
<evidence type="ECO:0000256" key="1">
    <source>
        <dbReference type="ARBA" id="ARBA00004370"/>
    </source>
</evidence>
<protein>
    <submittedName>
        <fullName evidence="9">Uncharacterized protein LOC102211195</fullName>
    </submittedName>
</protein>
<keyword evidence="2 5" id="KW-0472">Membrane</keyword>
<dbReference type="PROSITE" id="PS50835">
    <property type="entry name" value="IG_LIKE"/>
    <property type="match status" value="1"/>
</dbReference>
<dbReference type="InterPro" id="IPR013106">
    <property type="entry name" value="Ig_V-set"/>
</dbReference>
<keyword evidence="8" id="KW-1185">Reference proteome</keyword>
<dbReference type="AlphaFoldDB" id="A0A9Y3S6Q6"/>
<feature type="transmembrane region" description="Helical" evidence="5">
    <location>
        <begin position="155"/>
        <end position="176"/>
    </location>
</feature>